<evidence type="ECO:0000256" key="1">
    <source>
        <dbReference type="ARBA" id="ARBA00023033"/>
    </source>
</evidence>
<dbReference type="GO" id="GO:0004497">
    <property type="term" value="F:monooxygenase activity"/>
    <property type="evidence" value="ECO:0007669"/>
    <property type="project" value="UniProtKB-KW"/>
</dbReference>
<sequence>MPMPLRSSLVVWNSNFRRWPPPLPSRHREMVKQIKNLFVNYGDIVRFWLGPDLNIIVACPDELKVLLTNSKMSVKGPLYKYMADLIGRGLLSGSG</sequence>
<keyword evidence="1" id="KW-0560">Oxidoreductase</keyword>
<dbReference type="EMBL" id="KF701177">
    <property type="protein sequence ID" value="AHW57347.1"/>
    <property type="molecule type" value="mRNA"/>
</dbReference>
<dbReference type="GO" id="GO:0005506">
    <property type="term" value="F:iron ion binding"/>
    <property type="evidence" value="ECO:0007669"/>
    <property type="project" value="InterPro"/>
</dbReference>
<dbReference type="SUPFAM" id="SSF48264">
    <property type="entry name" value="Cytochrome P450"/>
    <property type="match status" value="1"/>
</dbReference>
<dbReference type="GO" id="GO:0016705">
    <property type="term" value="F:oxidoreductase activity, acting on paired donors, with incorporation or reduction of molecular oxygen"/>
    <property type="evidence" value="ECO:0007669"/>
    <property type="project" value="InterPro"/>
</dbReference>
<evidence type="ECO:0000313" key="2">
    <source>
        <dbReference type="EMBL" id="AHW57347.1"/>
    </source>
</evidence>
<dbReference type="InterPro" id="IPR036396">
    <property type="entry name" value="Cyt_P450_sf"/>
</dbReference>
<keyword evidence="1" id="KW-0503">Monooxygenase</keyword>
<name>X5D9F3_CHISP</name>
<accession>X5D9F3</accession>
<dbReference type="Gene3D" id="1.10.630.10">
    <property type="entry name" value="Cytochrome P450"/>
    <property type="match status" value="1"/>
</dbReference>
<organism evidence="2">
    <name type="scientific">Chilo suppressalis</name>
    <name type="common">Asiatic rice borer moth</name>
    <dbReference type="NCBI Taxonomy" id="168631"/>
    <lineage>
        <taxon>Eukaryota</taxon>
        <taxon>Metazoa</taxon>
        <taxon>Ecdysozoa</taxon>
        <taxon>Arthropoda</taxon>
        <taxon>Hexapoda</taxon>
        <taxon>Insecta</taxon>
        <taxon>Pterygota</taxon>
        <taxon>Neoptera</taxon>
        <taxon>Endopterygota</taxon>
        <taxon>Lepidoptera</taxon>
        <taxon>Glossata</taxon>
        <taxon>Ditrysia</taxon>
        <taxon>Pyraloidea</taxon>
        <taxon>Crambidae</taxon>
        <taxon>Crambinae</taxon>
        <taxon>Chilo</taxon>
    </lineage>
</organism>
<dbReference type="AlphaFoldDB" id="X5D9F3"/>
<feature type="non-terminal residue" evidence="2">
    <location>
        <position position="95"/>
    </location>
</feature>
<dbReference type="GO" id="GO:0020037">
    <property type="term" value="F:heme binding"/>
    <property type="evidence" value="ECO:0007669"/>
    <property type="project" value="InterPro"/>
</dbReference>
<protein>
    <submittedName>
        <fullName evidence="2">CYP367-96</fullName>
    </submittedName>
</protein>
<reference evidence="2" key="1">
    <citation type="journal article" date="2014" name="Biochem. Biophys. Res. Commun.">
        <title>Genome-wide analysis reveals the expansion of Cytochrome P450 genes associated with xenobiotic metabolism in rice striped stem borer, Chilo suppressalis.</title>
        <authorList>
            <person name="Wang B."/>
            <person name="Shahzad M.F."/>
            <person name="Zhang Z."/>
            <person name="Sun H."/>
            <person name="Han P."/>
            <person name="Li F."/>
            <person name="Han Z."/>
        </authorList>
    </citation>
    <scope>NUCLEOTIDE SEQUENCE</scope>
</reference>
<proteinExistence type="evidence at transcript level"/>